<dbReference type="SUPFAM" id="SSF81324">
    <property type="entry name" value="Voltage-gated potassium channels"/>
    <property type="match status" value="1"/>
</dbReference>
<dbReference type="PROSITE" id="PS50222">
    <property type="entry name" value="EF_HAND_2"/>
    <property type="match status" value="2"/>
</dbReference>
<feature type="domain" description="EF-hand" evidence="7">
    <location>
        <begin position="443"/>
        <end position="478"/>
    </location>
</feature>
<dbReference type="EMBL" id="HBFQ01045294">
    <property type="protein sequence ID" value="CAD8857852.1"/>
    <property type="molecule type" value="Transcribed_RNA"/>
</dbReference>
<feature type="domain" description="EF-hand" evidence="7">
    <location>
        <begin position="403"/>
        <end position="438"/>
    </location>
</feature>
<dbReference type="Gene3D" id="1.10.287.70">
    <property type="match status" value="1"/>
</dbReference>
<evidence type="ECO:0000259" key="7">
    <source>
        <dbReference type="PROSITE" id="PS50222"/>
    </source>
</evidence>
<dbReference type="InterPro" id="IPR043203">
    <property type="entry name" value="VGCC_Ca_Na"/>
</dbReference>
<evidence type="ECO:0000256" key="6">
    <source>
        <dbReference type="SAM" id="Phobius"/>
    </source>
</evidence>
<dbReference type="PANTHER" id="PTHR10037">
    <property type="entry name" value="VOLTAGE-GATED CATION CHANNEL CALCIUM AND SODIUM"/>
    <property type="match status" value="1"/>
</dbReference>
<keyword evidence="2 6" id="KW-0812">Transmembrane</keyword>
<proteinExistence type="predicted"/>
<evidence type="ECO:0000256" key="5">
    <source>
        <dbReference type="ARBA" id="ARBA00023136"/>
    </source>
</evidence>
<dbReference type="GO" id="GO:0001518">
    <property type="term" value="C:voltage-gated sodium channel complex"/>
    <property type="evidence" value="ECO:0007669"/>
    <property type="project" value="TreeGrafter"/>
</dbReference>
<organism evidence="8">
    <name type="scientific">Noctiluca scintillans</name>
    <name type="common">Sea sparkle</name>
    <name type="synonym">Red tide dinoflagellate</name>
    <dbReference type="NCBI Taxonomy" id="2966"/>
    <lineage>
        <taxon>Eukaryota</taxon>
        <taxon>Sar</taxon>
        <taxon>Alveolata</taxon>
        <taxon>Dinophyceae</taxon>
        <taxon>Noctilucales</taxon>
        <taxon>Noctilucaceae</taxon>
        <taxon>Noctiluca</taxon>
    </lineage>
</organism>
<gene>
    <name evidence="8" type="ORF">NSCI0253_LOCUS32204</name>
</gene>
<comment type="subcellular location">
    <subcellularLocation>
        <location evidence="1">Membrane</location>
        <topology evidence="1">Multi-pass membrane protein</topology>
    </subcellularLocation>
</comment>
<feature type="transmembrane region" description="Helical" evidence="6">
    <location>
        <begin position="280"/>
        <end position="302"/>
    </location>
</feature>
<feature type="transmembrane region" description="Helical" evidence="6">
    <location>
        <begin position="256"/>
        <end position="274"/>
    </location>
</feature>
<feature type="transmembrane region" description="Helical" evidence="6">
    <location>
        <begin position="356"/>
        <end position="379"/>
    </location>
</feature>
<dbReference type="Gene3D" id="1.20.120.350">
    <property type="entry name" value="Voltage-gated potassium channels. Chain C"/>
    <property type="match status" value="1"/>
</dbReference>
<dbReference type="CDD" id="cd00051">
    <property type="entry name" value="EFh"/>
    <property type="match status" value="1"/>
</dbReference>
<protein>
    <recommendedName>
        <fullName evidence="7">EF-hand domain-containing protein</fullName>
    </recommendedName>
</protein>
<dbReference type="InterPro" id="IPR027359">
    <property type="entry name" value="Volt_channel_dom_sf"/>
</dbReference>
<evidence type="ECO:0000256" key="2">
    <source>
        <dbReference type="ARBA" id="ARBA00022692"/>
    </source>
</evidence>
<dbReference type="SMART" id="SM00054">
    <property type="entry name" value="EFh"/>
    <property type="match status" value="2"/>
</dbReference>
<dbReference type="PROSITE" id="PS00018">
    <property type="entry name" value="EF_HAND_1"/>
    <property type="match status" value="2"/>
</dbReference>
<dbReference type="Pfam" id="PF00520">
    <property type="entry name" value="Ion_trans"/>
    <property type="match status" value="1"/>
</dbReference>
<dbReference type="SUPFAM" id="SSF47473">
    <property type="entry name" value="EF-hand"/>
    <property type="match status" value="1"/>
</dbReference>
<reference evidence="8" key="1">
    <citation type="submission" date="2021-01" db="EMBL/GenBank/DDBJ databases">
        <authorList>
            <person name="Corre E."/>
            <person name="Pelletier E."/>
            <person name="Niang G."/>
            <person name="Scheremetjew M."/>
            <person name="Finn R."/>
            <person name="Kale V."/>
            <person name="Holt S."/>
            <person name="Cochrane G."/>
            <person name="Meng A."/>
            <person name="Brown T."/>
            <person name="Cohen L."/>
        </authorList>
    </citation>
    <scope>NUCLEOTIDE SEQUENCE</scope>
</reference>
<name>A0A7S1ALD9_NOCSC</name>
<dbReference type="InterPro" id="IPR011992">
    <property type="entry name" value="EF-hand-dom_pair"/>
</dbReference>
<dbReference type="PANTHER" id="PTHR10037:SF62">
    <property type="entry name" value="SODIUM CHANNEL PROTEIN 60E"/>
    <property type="match status" value="1"/>
</dbReference>
<evidence type="ECO:0000313" key="8">
    <source>
        <dbReference type="EMBL" id="CAD8857852.1"/>
    </source>
</evidence>
<dbReference type="AlphaFoldDB" id="A0A7S1ALD9"/>
<sequence length="514" mass="57095">MVDCCMSLQMADNPDAPSLFHGLAVTDTVTDAVTIGESSGGLSRPIIVDPDVLLKLAAMIQRLDAKVEVLSSKMDAFTEHSSGLIPTDSVSEECNRVSETLQAVTALRSLRREQTSKLPLQSWKDEPCLSGLRIILGRFVHHNNFEYTMAVVTVVVCLNVGLALSAELRGEDALVYDVIQKLTLCIYVIEMLLRIVVDGWSCFSNPWVRFDAFLVVSGLLSTGALQLTPHGLRDDLDVLQNIMLLRVLRLLRVARVFRLLPIFSTLWTLVRGLLCSASTIVSTLVLLIFVDYFFACVGIEVITKNETLLANDAMIDIIDNNFSDIPQTMLTLVQFVTLDSIASLYTPLIYECPWLALYFLPVIVVLSVSVMNLVTAVLVDTAMRLSTQDQEMSQLALEQNIRALEPQVRAMFQEVDEDKSGLLNPEEILKCYEMLPKTLSDCIPRDSLAEFFGILDVDGSGEIDEDEFFEGMLTMALSDVPIQTTQMLKLLRHVKSDVECVRRALGVVQRAPHA</sequence>
<keyword evidence="5 6" id="KW-0472">Membrane</keyword>
<evidence type="ECO:0000256" key="4">
    <source>
        <dbReference type="ARBA" id="ARBA00022989"/>
    </source>
</evidence>
<dbReference type="InterPro" id="IPR002048">
    <property type="entry name" value="EF_hand_dom"/>
</dbReference>
<dbReference type="InterPro" id="IPR005821">
    <property type="entry name" value="Ion_trans_dom"/>
</dbReference>
<dbReference type="Gene3D" id="1.10.238.10">
    <property type="entry name" value="EF-hand"/>
    <property type="match status" value="1"/>
</dbReference>
<dbReference type="GO" id="GO:0005509">
    <property type="term" value="F:calcium ion binding"/>
    <property type="evidence" value="ECO:0007669"/>
    <property type="project" value="InterPro"/>
</dbReference>
<dbReference type="GO" id="GO:0005248">
    <property type="term" value="F:voltage-gated sodium channel activity"/>
    <property type="evidence" value="ECO:0007669"/>
    <property type="project" value="TreeGrafter"/>
</dbReference>
<evidence type="ECO:0000256" key="1">
    <source>
        <dbReference type="ARBA" id="ARBA00004141"/>
    </source>
</evidence>
<accession>A0A7S1ALD9</accession>
<dbReference type="Pfam" id="PF13499">
    <property type="entry name" value="EF-hand_7"/>
    <property type="match status" value="1"/>
</dbReference>
<dbReference type="InterPro" id="IPR018247">
    <property type="entry name" value="EF_Hand_1_Ca_BS"/>
</dbReference>
<keyword evidence="4 6" id="KW-1133">Transmembrane helix</keyword>
<keyword evidence="3" id="KW-0106">Calcium</keyword>
<evidence type="ECO:0000256" key="3">
    <source>
        <dbReference type="ARBA" id="ARBA00022837"/>
    </source>
</evidence>